<accession>A0A0R3JZ61</accession>
<dbReference type="OrthoDB" id="291892at2"/>
<dbReference type="InterPro" id="IPR016747">
    <property type="entry name" value="Phosphotransbutyrylase"/>
</dbReference>
<comment type="caution">
    <text evidence="3">The sequence shown here is derived from an EMBL/GenBank/DDBJ whole genome shotgun (WGS) entry which is preliminary data.</text>
</comment>
<feature type="domain" description="VanZ-like" evidence="2">
    <location>
        <begin position="8"/>
        <end position="135"/>
    </location>
</feature>
<protein>
    <submittedName>
        <fullName evidence="3">VanZ like family protein</fullName>
    </submittedName>
</protein>
<dbReference type="PATRIC" id="fig|908809.3.peg.2412"/>
<dbReference type="RefSeq" id="WP_057979687.1">
    <property type="nucleotide sequence ID" value="NZ_LKHP01000030.1"/>
</dbReference>
<dbReference type="PIRSF" id="PIRSF019083">
    <property type="entry name" value="UCP019083_VanZ"/>
    <property type="match status" value="1"/>
</dbReference>
<dbReference type="Pfam" id="PF04892">
    <property type="entry name" value="VanZ"/>
    <property type="match status" value="1"/>
</dbReference>
<sequence length="147" mass="16992">MDRKFLKWVLVFIWAAIIFIFSSQNGEMSSENNKFILHILKTMGLDINLILDGHADFIIRKAAHFTEYFILYSLLFKAFSEDFSFKNSLIFSIIFTFLYSSSDEFHQSFVPGRAPSFKDVLIDTAGGVMALLLIYARRILRKTRISA</sequence>
<dbReference type="PANTHER" id="PTHR28008">
    <property type="entry name" value="DOMAIN PROTEIN, PUTATIVE (AFU_ORTHOLOGUE AFUA_3G10980)-RELATED"/>
    <property type="match status" value="1"/>
</dbReference>
<keyword evidence="1" id="KW-0472">Membrane</keyword>
<dbReference type="EMBL" id="LKHP01000030">
    <property type="protein sequence ID" value="KRQ85810.1"/>
    <property type="molecule type" value="Genomic_DNA"/>
</dbReference>
<reference evidence="3 4" key="1">
    <citation type="submission" date="2015-09" db="EMBL/GenBank/DDBJ databases">
        <title>Draft genome sequence of a Caloramator mitchellensis, a moderate thermophile from the Great Artesian Basin of Australia.</title>
        <authorList>
            <person name="Patel B.K."/>
        </authorList>
    </citation>
    <scope>NUCLEOTIDE SEQUENCE [LARGE SCALE GENOMIC DNA]</scope>
    <source>
        <strain evidence="3 4">VF08</strain>
    </source>
</reference>
<organism evidence="3 4">
    <name type="scientific">Caloramator mitchellensis</name>
    <dbReference type="NCBI Taxonomy" id="908809"/>
    <lineage>
        <taxon>Bacteria</taxon>
        <taxon>Bacillati</taxon>
        <taxon>Bacillota</taxon>
        <taxon>Clostridia</taxon>
        <taxon>Eubacteriales</taxon>
        <taxon>Clostridiaceae</taxon>
        <taxon>Caloramator</taxon>
    </lineage>
</organism>
<evidence type="ECO:0000259" key="2">
    <source>
        <dbReference type="Pfam" id="PF04892"/>
    </source>
</evidence>
<keyword evidence="4" id="KW-1185">Reference proteome</keyword>
<dbReference type="NCBIfam" id="NF037970">
    <property type="entry name" value="vanZ_1"/>
    <property type="match status" value="1"/>
</dbReference>
<keyword evidence="1" id="KW-1133">Transmembrane helix</keyword>
<gene>
    <name evidence="3" type="ORF">ABG79_02416</name>
</gene>
<evidence type="ECO:0000313" key="4">
    <source>
        <dbReference type="Proteomes" id="UP000052015"/>
    </source>
</evidence>
<dbReference type="Proteomes" id="UP000052015">
    <property type="component" value="Unassembled WGS sequence"/>
</dbReference>
<feature type="transmembrane region" description="Helical" evidence="1">
    <location>
        <begin position="83"/>
        <end position="100"/>
    </location>
</feature>
<dbReference type="AlphaFoldDB" id="A0A0R3JZ61"/>
<dbReference type="STRING" id="908809.ABG79_02416"/>
<evidence type="ECO:0000256" key="1">
    <source>
        <dbReference type="SAM" id="Phobius"/>
    </source>
</evidence>
<dbReference type="PANTHER" id="PTHR28008:SF1">
    <property type="entry name" value="DOMAIN PROTEIN, PUTATIVE (AFU_ORTHOLOGUE AFUA_3G10980)-RELATED"/>
    <property type="match status" value="1"/>
</dbReference>
<evidence type="ECO:0000313" key="3">
    <source>
        <dbReference type="EMBL" id="KRQ85810.1"/>
    </source>
</evidence>
<dbReference type="InterPro" id="IPR006976">
    <property type="entry name" value="VanZ-like"/>
</dbReference>
<feature type="transmembrane region" description="Helical" evidence="1">
    <location>
        <begin position="6"/>
        <end position="23"/>
    </location>
</feature>
<feature type="transmembrane region" description="Helical" evidence="1">
    <location>
        <begin position="57"/>
        <end position="76"/>
    </location>
</feature>
<keyword evidence="1" id="KW-0812">Transmembrane</keyword>
<feature type="transmembrane region" description="Helical" evidence="1">
    <location>
        <begin position="120"/>
        <end position="136"/>
    </location>
</feature>
<proteinExistence type="predicted"/>
<name>A0A0R3JZ61_CALMK</name>